<evidence type="ECO:0000256" key="3">
    <source>
        <dbReference type="ARBA" id="ARBA00022989"/>
    </source>
</evidence>
<evidence type="ECO:0000313" key="8">
    <source>
        <dbReference type="Proteomes" id="UP000714380"/>
    </source>
</evidence>
<proteinExistence type="predicted"/>
<comment type="subcellular location">
    <subcellularLocation>
        <location evidence="1">Membrane</location>
        <topology evidence="1">Multi-pass membrane protein</topology>
    </subcellularLocation>
</comment>
<evidence type="ECO:0000259" key="6">
    <source>
        <dbReference type="Pfam" id="PF01694"/>
    </source>
</evidence>
<feature type="transmembrane region" description="Helical" evidence="5">
    <location>
        <begin position="170"/>
        <end position="188"/>
    </location>
</feature>
<dbReference type="Proteomes" id="UP000714380">
    <property type="component" value="Unassembled WGS sequence"/>
</dbReference>
<evidence type="ECO:0000256" key="2">
    <source>
        <dbReference type="ARBA" id="ARBA00022692"/>
    </source>
</evidence>
<dbReference type="EC" id="3.4.21.-" evidence="7"/>
<feature type="transmembrane region" description="Helical" evidence="5">
    <location>
        <begin position="48"/>
        <end position="70"/>
    </location>
</feature>
<accession>A0ABS7ZUU1</accession>
<dbReference type="InterPro" id="IPR022764">
    <property type="entry name" value="Peptidase_S54_rhomboid_dom"/>
</dbReference>
<dbReference type="GO" id="GO:0016787">
    <property type="term" value="F:hydrolase activity"/>
    <property type="evidence" value="ECO:0007669"/>
    <property type="project" value="UniProtKB-KW"/>
</dbReference>
<evidence type="ECO:0000256" key="5">
    <source>
        <dbReference type="SAM" id="Phobius"/>
    </source>
</evidence>
<gene>
    <name evidence="7" type="primary">rrtA</name>
    <name evidence="7" type="ORF">I9W95_14820</name>
</gene>
<dbReference type="SUPFAM" id="SSF144091">
    <property type="entry name" value="Rhomboid-like"/>
    <property type="match status" value="1"/>
</dbReference>
<protein>
    <submittedName>
        <fullName evidence="7">Rhombosortase</fullName>
        <ecNumber evidence="7">3.4.21.-</ecNumber>
    </submittedName>
</protein>
<comment type="caution">
    <text evidence="7">The sequence shown here is derived from an EMBL/GenBank/DDBJ whole genome shotgun (WGS) entry which is preliminary data.</text>
</comment>
<feature type="transmembrane region" description="Helical" evidence="5">
    <location>
        <begin position="82"/>
        <end position="102"/>
    </location>
</feature>
<feature type="domain" description="Peptidase S54 rhomboid" evidence="6">
    <location>
        <begin position="42"/>
        <end position="181"/>
    </location>
</feature>
<organism evidence="7 8">
    <name type="scientific">Thalassolituus marinus</name>
    <dbReference type="NCBI Taxonomy" id="671053"/>
    <lineage>
        <taxon>Bacteria</taxon>
        <taxon>Pseudomonadati</taxon>
        <taxon>Pseudomonadota</taxon>
        <taxon>Gammaproteobacteria</taxon>
        <taxon>Oceanospirillales</taxon>
        <taxon>Oceanospirillaceae</taxon>
        <taxon>Thalassolituus</taxon>
    </lineage>
</organism>
<feature type="transmembrane region" description="Helical" evidence="5">
    <location>
        <begin position="108"/>
        <end position="124"/>
    </location>
</feature>
<keyword evidence="8" id="KW-1185">Reference proteome</keyword>
<feature type="transmembrane region" description="Helical" evidence="5">
    <location>
        <begin position="7"/>
        <end position="28"/>
    </location>
</feature>
<keyword evidence="4 5" id="KW-0472">Membrane</keyword>
<dbReference type="Pfam" id="PF01694">
    <property type="entry name" value="Rhomboid"/>
    <property type="match status" value="1"/>
</dbReference>
<dbReference type="InterPro" id="IPR023826">
    <property type="entry name" value="Rhom-like_SP_proteobac"/>
</dbReference>
<evidence type="ECO:0000256" key="1">
    <source>
        <dbReference type="ARBA" id="ARBA00004141"/>
    </source>
</evidence>
<dbReference type="PANTHER" id="PTHR43066">
    <property type="entry name" value="RHOMBOID-RELATED PROTEIN"/>
    <property type="match status" value="1"/>
</dbReference>
<dbReference type="InterPro" id="IPR035952">
    <property type="entry name" value="Rhomboid-like_sf"/>
</dbReference>
<dbReference type="RefSeq" id="WP_225676283.1">
    <property type="nucleotide sequence ID" value="NZ_JAEDAH010000095.1"/>
</dbReference>
<keyword evidence="2 5" id="KW-0812">Transmembrane</keyword>
<dbReference type="EMBL" id="JAEDAH010000095">
    <property type="protein sequence ID" value="MCA6064883.1"/>
    <property type="molecule type" value="Genomic_DNA"/>
</dbReference>
<reference evidence="7 8" key="1">
    <citation type="submission" date="2020-12" db="EMBL/GenBank/DDBJ databases">
        <title>Novel Thalassolituus-related marine hydrocarbonoclastic bacteria mediated algae-derived hydrocarbons mineralization in twilight zone of the northern South China Sea.</title>
        <authorList>
            <person name="Dong C."/>
        </authorList>
    </citation>
    <scope>NUCLEOTIDE SEQUENCE [LARGE SCALE GENOMIC DNA]</scope>
    <source>
        <strain evidence="7 8">IMCC1826</strain>
    </source>
</reference>
<dbReference type="Gene3D" id="1.20.1540.10">
    <property type="entry name" value="Rhomboid-like"/>
    <property type="match status" value="1"/>
</dbReference>
<sequence length="194" mass="21885">MPKSLQPYAASVLLIVLMMSIMAGGHTVTDVLRFDRTLIDQGEVWRLFTAHFVHLSWNHALGNSAGLLLANYIAGKSFQQSGMACFFVFSALFTGLCLWLFAGDLYRYVGLSGVLHGLLVWSMLRTPYYPSLIKALFVGVIIVKVIWEQTPFYNDLALQDIIGGRVEARAHLFGLLSVLVWWCFHFYFSRRGKA</sequence>
<feature type="transmembrane region" description="Helical" evidence="5">
    <location>
        <begin position="131"/>
        <end position="150"/>
    </location>
</feature>
<evidence type="ECO:0000256" key="4">
    <source>
        <dbReference type="ARBA" id="ARBA00023136"/>
    </source>
</evidence>
<evidence type="ECO:0000313" key="7">
    <source>
        <dbReference type="EMBL" id="MCA6064883.1"/>
    </source>
</evidence>
<dbReference type="NCBIfam" id="TIGR03902">
    <property type="entry name" value="rhom_GG_sort"/>
    <property type="match status" value="1"/>
</dbReference>
<keyword evidence="3 5" id="KW-1133">Transmembrane helix</keyword>
<name>A0ABS7ZUU1_9GAMM</name>
<keyword evidence="7" id="KW-0378">Hydrolase</keyword>